<evidence type="ECO:0000256" key="2">
    <source>
        <dbReference type="ARBA" id="ARBA00023034"/>
    </source>
</evidence>
<dbReference type="Proteomes" id="UP000324308">
    <property type="component" value="Chromosome"/>
</dbReference>
<keyword evidence="2" id="KW-0333">Golgi apparatus</keyword>
<comment type="subcellular location">
    <subcellularLocation>
        <location evidence="1">Golgi apparatus membrane</location>
        <topology evidence="1">Peripheral membrane protein</topology>
        <orientation evidence="1">Cytoplasmic side</orientation>
    </subcellularLocation>
</comment>
<dbReference type="Gene3D" id="1.10.3630.10">
    <property type="entry name" value="yeast vps74-n-term truncation variant domain like"/>
    <property type="match status" value="1"/>
</dbReference>
<dbReference type="InterPro" id="IPR038261">
    <property type="entry name" value="GPP34-like_sf"/>
</dbReference>
<evidence type="ECO:0000256" key="4">
    <source>
        <dbReference type="ARBA" id="ARBA00023136"/>
    </source>
</evidence>
<dbReference type="RefSeq" id="WP_150155869.1">
    <property type="nucleotide sequence ID" value="NZ_CP043959.1"/>
</dbReference>
<proteinExistence type="predicted"/>
<dbReference type="EMBL" id="CP043959">
    <property type="protein sequence ID" value="QER88191.1"/>
    <property type="molecule type" value="Genomic_DNA"/>
</dbReference>
<organism evidence="6 7">
    <name type="scientific">Streptomyces tendae</name>
    <dbReference type="NCBI Taxonomy" id="1932"/>
    <lineage>
        <taxon>Bacteria</taxon>
        <taxon>Bacillati</taxon>
        <taxon>Actinomycetota</taxon>
        <taxon>Actinomycetes</taxon>
        <taxon>Kitasatosporales</taxon>
        <taxon>Streptomycetaceae</taxon>
        <taxon>Streptomyces</taxon>
    </lineage>
</organism>
<evidence type="ECO:0000256" key="5">
    <source>
        <dbReference type="SAM" id="MobiDB-lite"/>
    </source>
</evidence>
<dbReference type="Pfam" id="PF05719">
    <property type="entry name" value="GPP34"/>
    <property type="match status" value="1"/>
</dbReference>
<name>A0ABX5ZXE6_STRTE</name>
<accession>A0ABX5ZXE6</accession>
<evidence type="ECO:0000256" key="3">
    <source>
        <dbReference type="ARBA" id="ARBA00023121"/>
    </source>
</evidence>
<sequence length="201" mass="21080">MTTARDLALVSADPPGGAVVERGDLSLALAGAELIDLLAAGALTLDGTRLVPGGPPGTSDALLSEAAERLRDGGPGESVEDWLWRRGRDLAARYRAVLEEEGLVPPERRGRNPLRRHRDAAADPSAAARARERWASGDPVLGALAAAAGLTERGSEEQSDGLTDDHAAVLAAVLQAVTELAGERQRRTIEAAAFDNIWRGN</sequence>
<dbReference type="InterPro" id="IPR008628">
    <property type="entry name" value="GPP34-like"/>
</dbReference>
<gene>
    <name evidence="6" type="ORF">F3L20_22250</name>
</gene>
<evidence type="ECO:0000256" key="1">
    <source>
        <dbReference type="ARBA" id="ARBA00004255"/>
    </source>
</evidence>
<feature type="region of interest" description="Disordered" evidence="5">
    <location>
        <begin position="107"/>
        <end position="134"/>
    </location>
</feature>
<protein>
    <submittedName>
        <fullName evidence="6">GPP34 family phosphoprotein</fullName>
    </submittedName>
</protein>
<evidence type="ECO:0000313" key="7">
    <source>
        <dbReference type="Proteomes" id="UP000324308"/>
    </source>
</evidence>
<reference evidence="6 7" key="1">
    <citation type="submission" date="2019-09" db="EMBL/GenBank/DDBJ databases">
        <title>Draft genome sequence of the Ebosin-producing strain Streptomyces sp. 139.</title>
        <authorList>
            <person name="Ai L."/>
            <person name="Geng M."/>
            <person name="Ma M."/>
            <person name="Bai L."/>
        </authorList>
    </citation>
    <scope>NUCLEOTIDE SEQUENCE [LARGE SCALE GENOMIC DNA]</scope>
    <source>
        <strain evidence="6 7">139</strain>
    </source>
</reference>
<keyword evidence="4" id="KW-0472">Membrane</keyword>
<keyword evidence="3" id="KW-0446">Lipid-binding</keyword>
<evidence type="ECO:0000313" key="6">
    <source>
        <dbReference type="EMBL" id="QER88191.1"/>
    </source>
</evidence>
<keyword evidence="7" id="KW-1185">Reference proteome</keyword>